<dbReference type="AlphaFoldDB" id="A0A8H6TIX0"/>
<keyword evidence="1 3" id="KW-0238">DNA-binding</keyword>
<dbReference type="CDD" id="cd01389">
    <property type="entry name" value="HMG-box_ROX1-like"/>
    <property type="match status" value="1"/>
</dbReference>
<sequence length="560" mass="61028">MPAVRLSSRRASAIGRRRSSLANSFAKPGSYGYNSSSPPATTVTFAPNVTPTTYSAPSPTPSPFGSPSLSGDMPLPIFPPSETPAPPPTRKRQPPGKRRSQGYIPRPPNAFMLFRADFVRQKHVPGTIETNHGSLSKIIGNCWRALPLHEKHMWEVKAKHAKAEHKLKYPDYKFRPVHNKQRGATAASASRDSPAPRVVSGPIKGQLSPEEDERRCEEVAALLLQGKKGQELASAVRDLDERLHPTLVHSTSSSPGPGGYDHNPKFPHPLLHLDPAYYPDSPPSSTLASSQTSGSPFSLPLPLHQEGREDPRWRHRRSSSVPLPNDYSVPFFDGGLTLPPLSSQYSFPPPASAAEDSLSGMPMSISDNSRMSMSWMNGTGSFSYLRPSFSFGFGDRQSFSFGGAYGGWSNNNNVSIGHRRASSAQAFFRDPSQIIQQQQHVEEELPDADTSLFQSGYMNPFASSIPAPAPTRSPVNEGVSPFDSTGILHAPQPIHPVSPLGDIEFQPPVFTQQPEPAAYAPFEYPTDDQPLNFQSTIRTGTSMDISSKGFEEVSYAAEFA</sequence>
<evidence type="ECO:0000256" key="3">
    <source>
        <dbReference type="PROSITE-ProRule" id="PRU00267"/>
    </source>
</evidence>
<protein>
    <submittedName>
        <fullName evidence="6">HMG box domain-containing protein</fullName>
    </submittedName>
</protein>
<evidence type="ECO:0000256" key="4">
    <source>
        <dbReference type="SAM" id="MobiDB-lite"/>
    </source>
</evidence>
<feature type="compositionally biased region" description="Low complexity" evidence="4">
    <location>
        <begin position="28"/>
        <end position="39"/>
    </location>
</feature>
<dbReference type="GeneID" id="59341184"/>
<dbReference type="GO" id="GO:0000981">
    <property type="term" value="F:DNA-binding transcription factor activity, RNA polymerase II-specific"/>
    <property type="evidence" value="ECO:0007669"/>
    <property type="project" value="TreeGrafter"/>
</dbReference>
<dbReference type="InterPro" id="IPR009071">
    <property type="entry name" value="HMG_box_dom"/>
</dbReference>
<dbReference type="SUPFAM" id="SSF47095">
    <property type="entry name" value="HMG-box"/>
    <property type="match status" value="1"/>
</dbReference>
<feature type="compositionally biased region" description="Low complexity" evidence="4">
    <location>
        <begin position="274"/>
        <end position="296"/>
    </location>
</feature>
<dbReference type="RefSeq" id="XP_037226578.1">
    <property type="nucleotide sequence ID" value="XM_037358668.1"/>
</dbReference>
<name>A0A8H6TIX0_9AGAR</name>
<feature type="region of interest" description="Disordered" evidence="4">
    <location>
        <begin position="180"/>
        <end position="212"/>
    </location>
</feature>
<dbReference type="SMART" id="SM00398">
    <property type="entry name" value="HMG"/>
    <property type="match status" value="1"/>
</dbReference>
<dbReference type="GO" id="GO:0000978">
    <property type="term" value="F:RNA polymerase II cis-regulatory region sequence-specific DNA binding"/>
    <property type="evidence" value="ECO:0007669"/>
    <property type="project" value="TreeGrafter"/>
</dbReference>
<dbReference type="Gene3D" id="1.10.30.10">
    <property type="entry name" value="High mobility group box domain"/>
    <property type="match status" value="1"/>
</dbReference>
<feature type="compositionally biased region" description="Low complexity" evidence="4">
    <location>
        <begin position="1"/>
        <end position="14"/>
    </location>
</feature>
<feature type="compositionally biased region" description="Basic residues" evidence="4">
    <location>
        <begin position="89"/>
        <end position="100"/>
    </location>
</feature>
<evidence type="ECO:0000313" key="6">
    <source>
        <dbReference type="EMBL" id="KAF7316555.1"/>
    </source>
</evidence>
<dbReference type="InterPro" id="IPR051356">
    <property type="entry name" value="SOX/SOX-like_TF"/>
</dbReference>
<dbReference type="EMBL" id="JACAZF010000001">
    <property type="protein sequence ID" value="KAF7316555.1"/>
    <property type="molecule type" value="Genomic_DNA"/>
</dbReference>
<feature type="domain" description="HMG box" evidence="5">
    <location>
        <begin position="104"/>
        <end position="173"/>
    </location>
</feature>
<evidence type="ECO:0000256" key="1">
    <source>
        <dbReference type="ARBA" id="ARBA00023125"/>
    </source>
</evidence>
<dbReference type="PROSITE" id="PS50118">
    <property type="entry name" value="HMG_BOX_2"/>
    <property type="match status" value="1"/>
</dbReference>
<feature type="region of interest" description="Disordered" evidence="4">
    <location>
        <begin position="1"/>
        <end position="106"/>
    </location>
</feature>
<feature type="region of interest" description="Disordered" evidence="4">
    <location>
        <begin position="247"/>
        <end position="319"/>
    </location>
</feature>
<dbReference type="Proteomes" id="UP000636479">
    <property type="component" value="Unassembled WGS sequence"/>
</dbReference>
<feature type="compositionally biased region" description="Pro residues" evidence="4">
    <location>
        <begin position="76"/>
        <end position="88"/>
    </location>
</feature>
<proteinExistence type="predicted"/>
<dbReference type="GO" id="GO:0005634">
    <property type="term" value="C:nucleus"/>
    <property type="evidence" value="ECO:0007669"/>
    <property type="project" value="UniProtKB-UniRule"/>
</dbReference>
<dbReference type="Pfam" id="PF00505">
    <property type="entry name" value="HMG_box"/>
    <property type="match status" value="1"/>
</dbReference>
<keyword evidence="7" id="KW-1185">Reference proteome</keyword>
<keyword evidence="2 3" id="KW-0539">Nucleus</keyword>
<dbReference type="PANTHER" id="PTHR45789">
    <property type="entry name" value="FI18025P1"/>
    <property type="match status" value="1"/>
</dbReference>
<feature type="compositionally biased region" description="Low complexity" evidence="4">
    <location>
        <begin position="184"/>
        <end position="197"/>
    </location>
</feature>
<evidence type="ECO:0000256" key="2">
    <source>
        <dbReference type="ARBA" id="ARBA00023242"/>
    </source>
</evidence>
<organism evidence="6 7">
    <name type="scientific">Mycena indigotica</name>
    <dbReference type="NCBI Taxonomy" id="2126181"/>
    <lineage>
        <taxon>Eukaryota</taxon>
        <taxon>Fungi</taxon>
        <taxon>Dikarya</taxon>
        <taxon>Basidiomycota</taxon>
        <taxon>Agaricomycotina</taxon>
        <taxon>Agaricomycetes</taxon>
        <taxon>Agaricomycetidae</taxon>
        <taxon>Agaricales</taxon>
        <taxon>Marasmiineae</taxon>
        <taxon>Mycenaceae</taxon>
        <taxon>Mycena</taxon>
    </lineage>
</organism>
<dbReference type="OrthoDB" id="6247875at2759"/>
<gene>
    <name evidence="6" type="ORF">MIND_00174800</name>
</gene>
<feature type="DNA-binding region" description="HMG box" evidence="3">
    <location>
        <begin position="104"/>
        <end position="173"/>
    </location>
</feature>
<comment type="caution">
    <text evidence="6">The sequence shown here is derived from an EMBL/GenBank/DDBJ whole genome shotgun (WGS) entry which is preliminary data.</text>
</comment>
<feature type="compositionally biased region" description="Polar residues" evidence="4">
    <location>
        <begin position="40"/>
        <end position="49"/>
    </location>
</feature>
<dbReference type="InterPro" id="IPR036910">
    <property type="entry name" value="HMG_box_dom_sf"/>
</dbReference>
<evidence type="ECO:0000259" key="5">
    <source>
        <dbReference type="PROSITE" id="PS50118"/>
    </source>
</evidence>
<reference evidence="6" key="1">
    <citation type="submission" date="2020-05" db="EMBL/GenBank/DDBJ databases">
        <title>Mycena genomes resolve the evolution of fungal bioluminescence.</title>
        <authorList>
            <person name="Tsai I.J."/>
        </authorList>
    </citation>
    <scope>NUCLEOTIDE SEQUENCE</scope>
    <source>
        <strain evidence="6">171206Taipei</strain>
    </source>
</reference>
<accession>A0A8H6TIX0</accession>
<evidence type="ECO:0000313" key="7">
    <source>
        <dbReference type="Proteomes" id="UP000636479"/>
    </source>
</evidence>
<dbReference type="PANTHER" id="PTHR45789:SF2">
    <property type="entry name" value="FI18025P1"/>
    <property type="match status" value="1"/>
</dbReference>